<feature type="transmembrane region" description="Helical" evidence="8">
    <location>
        <begin position="5"/>
        <end position="22"/>
    </location>
</feature>
<reference evidence="10 11" key="1">
    <citation type="submission" date="2015-09" db="EMBL/GenBank/DDBJ databases">
        <title>Genome sequencing project for genomic taxonomy and phylogenomics of Bacillus-like bacteria.</title>
        <authorList>
            <person name="Liu B."/>
            <person name="Wang J."/>
            <person name="Zhu Y."/>
            <person name="Liu G."/>
            <person name="Chen Q."/>
            <person name="Chen Z."/>
            <person name="Lan J."/>
            <person name="Che J."/>
            <person name="Ge C."/>
            <person name="Shi H."/>
            <person name="Pan Z."/>
            <person name="Liu X."/>
        </authorList>
    </citation>
    <scope>NUCLEOTIDE SEQUENCE [LARGE SCALE GENOMIC DNA]</scope>
    <source>
        <strain evidence="10 11">DSM 19153</strain>
    </source>
</reference>
<evidence type="ECO:0000256" key="7">
    <source>
        <dbReference type="ARBA" id="ARBA00023136"/>
    </source>
</evidence>
<dbReference type="Proteomes" id="UP000051061">
    <property type="component" value="Unassembled WGS sequence"/>
</dbReference>
<feature type="transmembrane region" description="Helical" evidence="8">
    <location>
        <begin position="34"/>
        <end position="54"/>
    </location>
</feature>
<feature type="transmembrane region" description="Helical" evidence="8">
    <location>
        <begin position="182"/>
        <end position="201"/>
    </location>
</feature>
<dbReference type="PANTHER" id="PTHR30433:SF3">
    <property type="entry name" value="MOTILITY PROTEIN A"/>
    <property type="match status" value="1"/>
</dbReference>
<evidence type="ECO:0000256" key="4">
    <source>
        <dbReference type="ARBA" id="ARBA00022475"/>
    </source>
</evidence>
<evidence type="ECO:0000259" key="9">
    <source>
        <dbReference type="Pfam" id="PF01618"/>
    </source>
</evidence>
<evidence type="ECO:0000313" key="11">
    <source>
        <dbReference type="Proteomes" id="UP000051061"/>
    </source>
</evidence>
<keyword evidence="10" id="KW-0282">Flagellum</keyword>
<keyword evidence="3" id="KW-0813">Transport</keyword>
<dbReference type="NCBIfam" id="NF005997">
    <property type="entry name" value="PRK08124.1"/>
    <property type="match status" value="1"/>
</dbReference>
<evidence type="ECO:0000313" key="10">
    <source>
        <dbReference type="EMBL" id="KQL51924.1"/>
    </source>
</evidence>
<keyword evidence="6 8" id="KW-1133">Transmembrane helix</keyword>
<proteinExistence type="inferred from homology"/>
<comment type="caution">
    <text evidence="10">The sequence shown here is derived from an EMBL/GenBank/DDBJ whole genome shotgun (WGS) entry which is preliminary data.</text>
</comment>
<sequence>MDKSSFIGIFFGICTLVLGMLLKGSSLEVLLNPAAIVIIVLGTFACVFIAFPFADIKRIPKLFRVLFSDRKGMTQQEIIEQFVDYASISRRDGMLALEGKIDEIEDPFFKQAIRMMIDGQDPDYIRHSLHERIDAMQERHASGAAIFSQAGTYSPSLGVLGAVLGLIAALGNLDDITMLGESIAAAFVATLLGIFFGYVLWHPFANKLKRKSTMEVLHQHMIIEGTVAIIGGSSPRSVEEYLSVYLEEKEQQRGKGGVRRDDVAEAEI</sequence>
<feature type="domain" description="MotA/TolQ/ExbB proton channel" evidence="9">
    <location>
        <begin position="101"/>
        <end position="217"/>
    </location>
</feature>
<keyword evidence="10" id="KW-0966">Cell projection</keyword>
<organism evidence="10 11">
    <name type="scientific">Alkalicoccobacillus plakortidis</name>
    <dbReference type="NCBI Taxonomy" id="444060"/>
    <lineage>
        <taxon>Bacteria</taxon>
        <taxon>Bacillati</taxon>
        <taxon>Bacillota</taxon>
        <taxon>Bacilli</taxon>
        <taxon>Bacillales</taxon>
        <taxon>Bacillaceae</taxon>
        <taxon>Alkalicoccobacillus</taxon>
    </lineage>
</organism>
<comment type="similarity">
    <text evidence="2">Belongs to the MotA family.</text>
</comment>
<dbReference type="InterPro" id="IPR000540">
    <property type="entry name" value="Flag_MotA_CS"/>
</dbReference>
<protein>
    <submittedName>
        <fullName evidence="10">Flagellar motor protein MotA</fullName>
    </submittedName>
</protein>
<gene>
    <name evidence="10" type="ORF">AN965_19415</name>
</gene>
<dbReference type="GO" id="GO:0005886">
    <property type="term" value="C:plasma membrane"/>
    <property type="evidence" value="ECO:0007669"/>
    <property type="project" value="UniProtKB-SubCell"/>
</dbReference>
<dbReference type="PROSITE" id="PS01307">
    <property type="entry name" value="MOTA"/>
    <property type="match status" value="1"/>
</dbReference>
<dbReference type="GO" id="GO:0006935">
    <property type="term" value="P:chemotaxis"/>
    <property type="evidence" value="ECO:0007669"/>
    <property type="project" value="InterPro"/>
</dbReference>
<evidence type="ECO:0000256" key="1">
    <source>
        <dbReference type="ARBA" id="ARBA00004651"/>
    </source>
</evidence>
<keyword evidence="4" id="KW-1003">Cell membrane</keyword>
<comment type="subcellular location">
    <subcellularLocation>
        <location evidence="1">Cell membrane</location>
        <topology evidence="1">Multi-pass membrane protein</topology>
    </subcellularLocation>
</comment>
<keyword evidence="5 8" id="KW-0812">Transmembrane</keyword>
<keyword evidence="10" id="KW-0969">Cilium</keyword>
<keyword evidence="11" id="KW-1185">Reference proteome</keyword>
<dbReference type="PANTHER" id="PTHR30433">
    <property type="entry name" value="CHEMOTAXIS PROTEIN MOTA"/>
    <property type="match status" value="1"/>
</dbReference>
<keyword evidence="7 8" id="KW-0472">Membrane</keyword>
<accession>A0A9D5HZ70</accession>
<dbReference type="InterPro" id="IPR002898">
    <property type="entry name" value="MotA_ExbB_proton_chnl"/>
</dbReference>
<evidence type="ECO:0000256" key="2">
    <source>
        <dbReference type="ARBA" id="ARBA00008038"/>
    </source>
</evidence>
<evidence type="ECO:0000256" key="5">
    <source>
        <dbReference type="ARBA" id="ARBA00022692"/>
    </source>
</evidence>
<evidence type="ECO:0000256" key="6">
    <source>
        <dbReference type="ARBA" id="ARBA00022989"/>
    </source>
</evidence>
<dbReference type="InterPro" id="IPR047055">
    <property type="entry name" value="MotA-like"/>
</dbReference>
<dbReference type="Pfam" id="PF01618">
    <property type="entry name" value="MotA_ExbB"/>
    <property type="match status" value="1"/>
</dbReference>
<dbReference type="EMBL" id="LJJD01000040">
    <property type="protein sequence ID" value="KQL51924.1"/>
    <property type="molecule type" value="Genomic_DNA"/>
</dbReference>
<name>A0A9D5HZ70_9BACI</name>
<evidence type="ECO:0000256" key="3">
    <source>
        <dbReference type="ARBA" id="ARBA00022448"/>
    </source>
</evidence>
<feature type="transmembrane region" description="Helical" evidence="8">
    <location>
        <begin position="146"/>
        <end position="170"/>
    </location>
</feature>
<dbReference type="AlphaFoldDB" id="A0A9D5HZ70"/>
<evidence type="ECO:0000256" key="8">
    <source>
        <dbReference type="SAM" id="Phobius"/>
    </source>
</evidence>
<dbReference type="GO" id="GO:0071978">
    <property type="term" value="P:bacterial-type flagellum-dependent swarming motility"/>
    <property type="evidence" value="ECO:0007669"/>
    <property type="project" value="InterPro"/>
</dbReference>